<dbReference type="Proteomes" id="UP001374535">
    <property type="component" value="Chromosome 5"/>
</dbReference>
<dbReference type="AlphaFoldDB" id="A0AAQ3RZY4"/>
<gene>
    <name evidence="2" type="ORF">V8G54_017087</name>
</gene>
<evidence type="ECO:0000256" key="1">
    <source>
        <dbReference type="SAM" id="MobiDB-lite"/>
    </source>
</evidence>
<accession>A0AAQ3RZY4</accession>
<organism evidence="2 3">
    <name type="scientific">Vigna mungo</name>
    <name type="common">Black gram</name>
    <name type="synonym">Phaseolus mungo</name>
    <dbReference type="NCBI Taxonomy" id="3915"/>
    <lineage>
        <taxon>Eukaryota</taxon>
        <taxon>Viridiplantae</taxon>
        <taxon>Streptophyta</taxon>
        <taxon>Embryophyta</taxon>
        <taxon>Tracheophyta</taxon>
        <taxon>Spermatophyta</taxon>
        <taxon>Magnoliopsida</taxon>
        <taxon>eudicotyledons</taxon>
        <taxon>Gunneridae</taxon>
        <taxon>Pentapetalae</taxon>
        <taxon>rosids</taxon>
        <taxon>fabids</taxon>
        <taxon>Fabales</taxon>
        <taxon>Fabaceae</taxon>
        <taxon>Papilionoideae</taxon>
        <taxon>50 kb inversion clade</taxon>
        <taxon>NPAAA clade</taxon>
        <taxon>indigoferoid/millettioid clade</taxon>
        <taxon>Phaseoleae</taxon>
        <taxon>Vigna</taxon>
    </lineage>
</organism>
<reference evidence="2 3" key="1">
    <citation type="journal article" date="2023" name="Life. Sci Alliance">
        <title>Evolutionary insights into 3D genome organization and epigenetic landscape of Vigna mungo.</title>
        <authorList>
            <person name="Junaid A."/>
            <person name="Singh B."/>
            <person name="Bhatia S."/>
        </authorList>
    </citation>
    <scope>NUCLEOTIDE SEQUENCE [LARGE SCALE GENOMIC DNA]</scope>
    <source>
        <strain evidence="2">Urdbean</strain>
    </source>
</reference>
<evidence type="ECO:0000313" key="2">
    <source>
        <dbReference type="EMBL" id="WVZ12557.1"/>
    </source>
</evidence>
<dbReference type="Pfam" id="PF15697">
    <property type="entry name" value="DUF4666"/>
    <property type="match status" value="1"/>
</dbReference>
<protein>
    <submittedName>
        <fullName evidence="2">Uncharacterized protein</fullName>
    </submittedName>
</protein>
<evidence type="ECO:0000313" key="3">
    <source>
        <dbReference type="Proteomes" id="UP001374535"/>
    </source>
</evidence>
<feature type="non-terminal residue" evidence="2">
    <location>
        <position position="1"/>
    </location>
</feature>
<feature type="region of interest" description="Disordered" evidence="1">
    <location>
        <begin position="1"/>
        <end position="26"/>
    </location>
</feature>
<dbReference type="EMBL" id="CP144696">
    <property type="protein sequence ID" value="WVZ12557.1"/>
    <property type="molecule type" value="Genomic_DNA"/>
</dbReference>
<sequence>NGDPKVAATAADNLNTRTTPPPTTIIERTRSNDAYRMGKVLLVSYPPFPKLSTCGFCTAFSKTWEKGRPAKSNAKHRSRYVFSSGRRRLPKSLQQFLESLQHHNVIRLSYSRHVI</sequence>
<proteinExistence type="predicted"/>
<name>A0AAQ3RZY4_VIGMU</name>
<dbReference type="InterPro" id="IPR031421">
    <property type="entry name" value="DUF4666"/>
</dbReference>
<keyword evidence="3" id="KW-1185">Reference proteome</keyword>